<dbReference type="PANTHER" id="PTHR11851:SF49">
    <property type="entry name" value="MITOCHONDRIAL-PROCESSING PEPTIDASE SUBUNIT ALPHA"/>
    <property type="match status" value="1"/>
</dbReference>
<comment type="caution">
    <text evidence="7">The sequence shown here is derived from an EMBL/GenBank/DDBJ whole genome shotgun (WGS) entry which is preliminary data.</text>
</comment>
<organism evidence="7 8">
    <name type="scientific">Emcibacter nanhaiensis</name>
    <dbReference type="NCBI Taxonomy" id="1505037"/>
    <lineage>
        <taxon>Bacteria</taxon>
        <taxon>Pseudomonadati</taxon>
        <taxon>Pseudomonadota</taxon>
        <taxon>Alphaproteobacteria</taxon>
        <taxon>Emcibacterales</taxon>
        <taxon>Emcibacteraceae</taxon>
        <taxon>Emcibacter</taxon>
    </lineage>
</organism>
<evidence type="ECO:0000259" key="5">
    <source>
        <dbReference type="Pfam" id="PF00675"/>
    </source>
</evidence>
<dbReference type="OrthoDB" id="9811314at2"/>
<comment type="similarity">
    <text evidence="2 4">Belongs to the peptidase M16 family.</text>
</comment>
<proteinExistence type="inferred from homology"/>
<dbReference type="InterPro" id="IPR001431">
    <property type="entry name" value="Pept_M16_Zn_BS"/>
</dbReference>
<dbReference type="GO" id="GO:0004222">
    <property type="term" value="F:metalloendopeptidase activity"/>
    <property type="evidence" value="ECO:0007669"/>
    <property type="project" value="InterPro"/>
</dbReference>
<keyword evidence="3" id="KW-0645">Protease</keyword>
<evidence type="ECO:0000313" key="8">
    <source>
        <dbReference type="Proteomes" id="UP000319148"/>
    </source>
</evidence>
<dbReference type="FunFam" id="3.30.830.10:FF:000008">
    <property type="entry name" value="Mitochondrial-processing peptidase subunit beta"/>
    <property type="match status" value="1"/>
</dbReference>
<dbReference type="PROSITE" id="PS00143">
    <property type="entry name" value="INSULINASE"/>
    <property type="match status" value="1"/>
</dbReference>
<dbReference type="GO" id="GO:0046872">
    <property type="term" value="F:metal ion binding"/>
    <property type="evidence" value="ECO:0007669"/>
    <property type="project" value="InterPro"/>
</dbReference>
<dbReference type="InterPro" id="IPR050361">
    <property type="entry name" value="MPP/UQCRC_Complex"/>
</dbReference>
<comment type="cofactor">
    <cofactor evidence="1">
        <name>Zn(2+)</name>
        <dbReference type="ChEBI" id="CHEBI:29105"/>
    </cofactor>
</comment>
<protein>
    <submittedName>
        <fullName evidence="7">Insulinase family protein</fullName>
    </submittedName>
</protein>
<dbReference type="GO" id="GO:0006508">
    <property type="term" value="P:proteolysis"/>
    <property type="evidence" value="ECO:0007669"/>
    <property type="project" value="InterPro"/>
</dbReference>
<dbReference type="PANTHER" id="PTHR11851">
    <property type="entry name" value="METALLOPROTEASE"/>
    <property type="match status" value="1"/>
</dbReference>
<dbReference type="InterPro" id="IPR011765">
    <property type="entry name" value="Pept_M16_N"/>
</dbReference>
<keyword evidence="3" id="KW-0482">Metalloprotease</keyword>
<dbReference type="SUPFAM" id="SSF63411">
    <property type="entry name" value="LuxS/MPP-like metallohydrolase"/>
    <property type="match status" value="2"/>
</dbReference>
<keyword evidence="8" id="KW-1185">Reference proteome</keyword>
<feature type="domain" description="Peptidase M16 C-terminal" evidence="6">
    <location>
        <begin position="166"/>
        <end position="338"/>
    </location>
</feature>
<evidence type="ECO:0000259" key="6">
    <source>
        <dbReference type="Pfam" id="PF05193"/>
    </source>
</evidence>
<reference evidence="8" key="1">
    <citation type="submission" date="2019-06" db="EMBL/GenBank/DDBJ databases">
        <title>The complete genome of Emcibacter congregatus ZYLT.</title>
        <authorList>
            <person name="Zhao Z."/>
        </authorList>
    </citation>
    <scope>NUCLEOTIDE SEQUENCE [LARGE SCALE GENOMIC DNA]</scope>
    <source>
        <strain evidence="8">MCCC 1A06723</strain>
    </source>
</reference>
<dbReference type="Pfam" id="PF05193">
    <property type="entry name" value="Peptidase_M16_C"/>
    <property type="match status" value="1"/>
</dbReference>
<dbReference type="Gene3D" id="3.30.830.10">
    <property type="entry name" value="Metalloenzyme, LuxS/M16 peptidase-like"/>
    <property type="match status" value="2"/>
</dbReference>
<dbReference type="EMBL" id="VFIY01000018">
    <property type="protein sequence ID" value="TPD57663.1"/>
    <property type="molecule type" value="Genomic_DNA"/>
</dbReference>
<name>A0A501PBC4_9PROT</name>
<sequence>MTVRISTLDNGLRVVTDTMPHVETVTVGVWTDVGSNHESEPQNGLSHMLEHMAFKGTDRRNARDIAEEIENVGGYLNAYTSREQTTYYARLLKEDLGLGVDVLSDILQFSTFDPKELERERGVIIQEIGQANDTPDDIVFDMMQEAAYPDQPAGRPILGTIDRVRNFSRDDLASYMSHHYKADEMVVVAAGNVDHNRLLDLAGEKFTAIDRTRPGKKDEVIYKGGARLEDKDLEQVNLIFGFDGVSFDDPDYYTAQVMSMVLGGGMSSRLFQEVRENRGLVYSIYCFMQSYMDGGTFAIHAGTGPDQVAELIPVVAEEMHKLSQDVSAEEVNRARNQMKAGMMMAYENTTNRMEQLGRQMMIHGRHIPREEIIDKLDQVDSFAISRYMDRLLSDSRLSLGAIGPLRGLEDYDKVADRF</sequence>
<evidence type="ECO:0000256" key="3">
    <source>
        <dbReference type="ARBA" id="ARBA00023049"/>
    </source>
</evidence>
<evidence type="ECO:0000256" key="2">
    <source>
        <dbReference type="ARBA" id="ARBA00007261"/>
    </source>
</evidence>
<feature type="domain" description="Peptidase M16 N-terminal" evidence="5">
    <location>
        <begin position="13"/>
        <end position="160"/>
    </location>
</feature>
<evidence type="ECO:0000313" key="7">
    <source>
        <dbReference type="EMBL" id="TPD57663.1"/>
    </source>
</evidence>
<gene>
    <name evidence="7" type="ORF">FIV46_16275</name>
</gene>
<dbReference type="Pfam" id="PF00675">
    <property type="entry name" value="Peptidase_M16"/>
    <property type="match status" value="1"/>
</dbReference>
<dbReference type="InterPro" id="IPR007863">
    <property type="entry name" value="Peptidase_M16_C"/>
</dbReference>
<evidence type="ECO:0000256" key="1">
    <source>
        <dbReference type="ARBA" id="ARBA00001947"/>
    </source>
</evidence>
<dbReference type="RefSeq" id="WP_139941978.1">
    <property type="nucleotide sequence ID" value="NZ_JBHSYP010000005.1"/>
</dbReference>
<dbReference type="AlphaFoldDB" id="A0A501PBC4"/>
<keyword evidence="3" id="KW-0378">Hydrolase</keyword>
<dbReference type="Proteomes" id="UP000319148">
    <property type="component" value="Unassembled WGS sequence"/>
</dbReference>
<accession>A0A501PBC4</accession>
<dbReference type="InterPro" id="IPR011249">
    <property type="entry name" value="Metalloenz_LuxS/M16"/>
</dbReference>
<evidence type="ECO:0000256" key="4">
    <source>
        <dbReference type="RuleBase" id="RU004447"/>
    </source>
</evidence>